<accession>A0A3B1A7Q3</accession>
<evidence type="ECO:0000313" key="2">
    <source>
        <dbReference type="EMBL" id="VAW95822.1"/>
    </source>
</evidence>
<dbReference type="AlphaFoldDB" id="A0A3B1A7Q3"/>
<keyword evidence="1" id="KW-0472">Membrane</keyword>
<organism evidence="2">
    <name type="scientific">hydrothermal vent metagenome</name>
    <dbReference type="NCBI Taxonomy" id="652676"/>
    <lineage>
        <taxon>unclassified sequences</taxon>
        <taxon>metagenomes</taxon>
        <taxon>ecological metagenomes</taxon>
    </lineage>
</organism>
<keyword evidence="1" id="KW-1133">Transmembrane helix</keyword>
<reference evidence="2" key="1">
    <citation type="submission" date="2018-06" db="EMBL/GenBank/DDBJ databases">
        <authorList>
            <person name="Zhirakovskaya E."/>
        </authorList>
    </citation>
    <scope>NUCLEOTIDE SEQUENCE</scope>
</reference>
<name>A0A3B1A7Q3_9ZZZZ</name>
<dbReference type="EMBL" id="UOFS01000024">
    <property type="protein sequence ID" value="VAW95822.1"/>
    <property type="molecule type" value="Genomic_DNA"/>
</dbReference>
<feature type="transmembrane region" description="Helical" evidence="1">
    <location>
        <begin position="37"/>
        <end position="55"/>
    </location>
</feature>
<gene>
    <name evidence="2" type="ORF">MNBD_GAMMA22-1876</name>
</gene>
<protein>
    <submittedName>
        <fullName evidence="2">Uncharacterized protein</fullName>
    </submittedName>
</protein>
<proteinExistence type="predicted"/>
<evidence type="ECO:0000256" key="1">
    <source>
        <dbReference type="SAM" id="Phobius"/>
    </source>
</evidence>
<sequence>MWLSILTAVVFGAFVIYMFPRAKMMIKNSPKGSSQEWRGFAIISIVVIIFVFMLIKLV</sequence>
<keyword evidence="1" id="KW-0812">Transmembrane</keyword>